<sequence>MRKKNEIYKEILWKAGVRKVFSGQAGWRAQRVPASSYVPCTAAAVWGVVCGLYIIQGQRSNIQYVCCARERSTCQTTFLPYSYYIHYTFINLSLKDLNERKTNQKQEQNKGKKKFSTRDFVERKRIKMRFLRYLWPEERELASLGLPGKRQ</sequence>
<feature type="transmembrane region" description="Helical" evidence="1">
    <location>
        <begin position="36"/>
        <end position="55"/>
    </location>
</feature>
<comment type="caution">
    <text evidence="2">The sequence shown here is derived from an EMBL/GenBank/DDBJ whole genome shotgun (WGS) entry which is preliminary data.</text>
</comment>
<name>A0AAV3Y9H6_9GAST</name>
<evidence type="ECO:0000313" key="2">
    <source>
        <dbReference type="EMBL" id="GFN79618.1"/>
    </source>
</evidence>
<keyword evidence="1" id="KW-0812">Transmembrane</keyword>
<proteinExistence type="predicted"/>
<protein>
    <submittedName>
        <fullName evidence="2">Uncharacterized protein</fullName>
    </submittedName>
</protein>
<evidence type="ECO:0000313" key="3">
    <source>
        <dbReference type="Proteomes" id="UP000735302"/>
    </source>
</evidence>
<gene>
    <name evidence="2" type="ORF">PoB_000612400</name>
</gene>
<keyword evidence="3" id="KW-1185">Reference proteome</keyword>
<organism evidence="2 3">
    <name type="scientific">Plakobranchus ocellatus</name>
    <dbReference type="NCBI Taxonomy" id="259542"/>
    <lineage>
        <taxon>Eukaryota</taxon>
        <taxon>Metazoa</taxon>
        <taxon>Spiralia</taxon>
        <taxon>Lophotrochozoa</taxon>
        <taxon>Mollusca</taxon>
        <taxon>Gastropoda</taxon>
        <taxon>Heterobranchia</taxon>
        <taxon>Euthyneura</taxon>
        <taxon>Panpulmonata</taxon>
        <taxon>Sacoglossa</taxon>
        <taxon>Placobranchoidea</taxon>
        <taxon>Plakobranchidae</taxon>
        <taxon>Plakobranchus</taxon>
    </lineage>
</organism>
<reference evidence="2 3" key="1">
    <citation type="journal article" date="2021" name="Elife">
        <title>Chloroplast acquisition without the gene transfer in kleptoplastic sea slugs, Plakobranchus ocellatus.</title>
        <authorList>
            <person name="Maeda T."/>
            <person name="Takahashi S."/>
            <person name="Yoshida T."/>
            <person name="Shimamura S."/>
            <person name="Takaki Y."/>
            <person name="Nagai Y."/>
            <person name="Toyoda A."/>
            <person name="Suzuki Y."/>
            <person name="Arimoto A."/>
            <person name="Ishii H."/>
            <person name="Satoh N."/>
            <person name="Nishiyama T."/>
            <person name="Hasebe M."/>
            <person name="Maruyama T."/>
            <person name="Minagawa J."/>
            <person name="Obokata J."/>
            <person name="Shigenobu S."/>
        </authorList>
    </citation>
    <scope>NUCLEOTIDE SEQUENCE [LARGE SCALE GENOMIC DNA]</scope>
</reference>
<dbReference type="AlphaFoldDB" id="A0AAV3Y9H6"/>
<evidence type="ECO:0000256" key="1">
    <source>
        <dbReference type="SAM" id="Phobius"/>
    </source>
</evidence>
<dbReference type="EMBL" id="BLXT01000722">
    <property type="protein sequence ID" value="GFN79618.1"/>
    <property type="molecule type" value="Genomic_DNA"/>
</dbReference>
<keyword evidence="1" id="KW-1133">Transmembrane helix</keyword>
<dbReference type="Proteomes" id="UP000735302">
    <property type="component" value="Unassembled WGS sequence"/>
</dbReference>
<keyword evidence="1" id="KW-0472">Membrane</keyword>
<accession>A0AAV3Y9H6</accession>